<protein>
    <submittedName>
        <fullName evidence="1">RCG36748</fullName>
    </submittedName>
</protein>
<reference evidence="1 2" key="1">
    <citation type="submission" date="2005-09" db="EMBL/GenBank/DDBJ databases">
        <authorList>
            <person name="Mural R.J."/>
            <person name="Li P.W."/>
            <person name="Adams M.D."/>
            <person name="Amanatides P.G."/>
            <person name="Baden-Tillson H."/>
            <person name="Barnstead M."/>
            <person name="Chin S.H."/>
            <person name="Dew I."/>
            <person name="Evans C.A."/>
            <person name="Ferriera S."/>
            <person name="Flanigan M."/>
            <person name="Fosler C."/>
            <person name="Glodek A."/>
            <person name="Gu Z."/>
            <person name="Holt R.A."/>
            <person name="Jennings D."/>
            <person name="Kraft C.L."/>
            <person name="Lu F."/>
            <person name="Nguyen T."/>
            <person name="Nusskern D.R."/>
            <person name="Pfannkoch C.M."/>
            <person name="Sitter C."/>
            <person name="Sutton G.G."/>
            <person name="Venter J.C."/>
            <person name="Wang Z."/>
            <person name="Woodage T."/>
            <person name="Zheng X.H."/>
            <person name="Zhong F."/>
        </authorList>
    </citation>
    <scope>NUCLEOTIDE SEQUENCE [LARGE SCALE GENOMIC DNA]</scope>
    <source>
        <strain>BN</strain>
        <strain evidence="2">Sprague-Dawley</strain>
    </source>
</reference>
<evidence type="ECO:0000313" key="2">
    <source>
        <dbReference type="Proteomes" id="UP000234681"/>
    </source>
</evidence>
<gene>
    <name evidence="1" type="ORF">rCG_36748</name>
</gene>
<organism evidence="1 2">
    <name type="scientific">Rattus norvegicus</name>
    <name type="common">Rat</name>
    <dbReference type="NCBI Taxonomy" id="10116"/>
    <lineage>
        <taxon>Eukaryota</taxon>
        <taxon>Metazoa</taxon>
        <taxon>Chordata</taxon>
        <taxon>Craniata</taxon>
        <taxon>Vertebrata</taxon>
        <taxon>Euteleostomi</taxon>
        <taxon>Mammalia</taxon>
        <taxon>Eutheria</taxon>
        <taxon>Euarchontoglires</taxon>
        <taxon>Glires</taxon>
        <taxon>Rodentia</taxon>
        <taxon>Myomorpha</taxon>
        <taxon>Muroidea</taxon>
        <taxon>Muridae</taxon>
        <taxon>Murinae</taxon>
        <taxon>Rattus</taxon>
    </lineage>
</organism>
<sequence length="52" mass="5772">MKGTLWKRVCLLQSVSRSPGFSLAWEPCSCRPRAGSLLSTSYLIPSPLPTEY</sequence>
<proteinExistence type="predicted"/>
<evidence type="ECO:0000313" key="1">
    <source>
        <dbReference type="EMBL" id="EDL77965.1"/>
    </source>
</evidence>
<dbReference type="Proteomes" id="UP000234681">
    <property type="component" value="Chromosome 11"/>
</dbReference>
<name>A6JSE2_RAT</name>
<dbReference type="EMBL" id="CH473999">
    <property type="protein sequence ID" value="EDL77965.1"/>
    <property type="molecule type" value="Genomic_DNA"/>
</dbReference>
<dbReference type="AlphaFoldDB" id="A6JSE2"/>
<accession>A6JSE2</accession>